<evidence type="ECO:0000313" key="4">
    <source>
        <dbReference type="Proteomes" id="UP000321726"/>
    </source>
</evidence>
<keyword evidence="1" id="KW-0472">Membrane</keyword>
<feature type="transmembrane region" description="Helical" evidence="1">
    <location>
        <begin position="7"/>
        <end position="27"/>
    </location>
</feature>
<comment type="caution">
    <text evidence="3">The sequence shown here is derived from an EMBL/GenBank/DDBJ whole genome shotgun (WGS) entry which is preliminary data.</text>
</comment>
<dbReference type="Proteomes" id="UP000321726">
    <property type="component" value="Unassembled WGS sequence"/>
</dbReference>
<feature type="transmembrane region" description="Helical" evidence="1">
    <location>
        <begin position="138"/>
        <end position="161"/>
    </location>
</feature>
<feature type="domain" description="DUF1468" evidence="2">
    <location>
        <begin position="13"/>
        <end position="161"/>
    </location>
</feature>
<keyword evidence="4" id="KW-1185">Reference proteome</keyword>
<dbReference type="InterPro" id="IPR009936">
    <property type="entry name" value="DUF1468"/>
</dbReference>
<evidence type="ECO:0000256" key="1">
    <source>
        <dbReference type="SAM" id="Phobius"/>
    </source>
</evidence>
<dbReference type="RefSeq" id="WP_146951014.1">
    <property type="nucleotide sequence ID" value="NZ_BJXU01000186.1"/>
</dbReference>
<sequence length="164" mass="18560">MTNLFRLRYEISFLFIALMMGILAFSSARELPEPTFEPMGSAAFPSAIATVTVLLVLLKSLQLFVTPQAREEKENEKEKEKEKEKDSSRFTRSLVMLSLLVAFVAMTHFLNLAWWISTSLFLMAAMSFLKKPAGVTPLIIRCLVIVAFSLILDYIATQVLYLDL</sequence>
<name>A0ABQ0WL80_9GAMM</name>
<dbReference type="EMBL" id="BJXU01000186">
    <property type="protein sequence ID" value="GEN26053.1"/>
    <property type="molecule type" value="Genomic_DNA"/>
</dbReference>
<keyword evidence="1" id="KW-0812">Transmembrane</keyword>
<reference evidence="3 4" key="1">
    <citation type="submission" date="2019-07" db="EMBL/GenBank/DDBJ databases">
        <title>Whole genome shotgun sequence of Halomonas cupida NBRC 102219.</title>
        <authorList>
            <person name="Hosoyama A."/>
            <person name="Uohara A."/>
            <person name="Ohji S."/>
            <person name="Ichikawa N."/>
        </authorList>
    </citation>
    <scope>NUCLEOTIDE SEQUENCE [LARGE SCALE GENOMIC DNA]</scope>
    <source>
        <strain evidence="3 4">NBRC 102219</strain>
    </source>
</reference>
<proteinExistence type="predicted"/>
<evidence type="ECO:0000259" key="2">
    <source>
        <dbReference type="Pfam" id="PF07331"/>
    </source>
</evidence>
<accession>A0ABQ0WL80</accession>
<keyword evidence="1" id="KW-1133">Transmembrane helix</keyword>
<gene>
    <name evidence="3" type="ORF">HCU01_40020</name>
</gene>
<feature type="transmembrane region" description="Helical" evidence="1">
    <location>
        <begin position="47"/>
        <end position="69"/>
    </location>
</feature>
<organism evidence="3 4">
    <name type="scientific">Halomonas cupida</name>
    <dbReference type="NCBI Taxonomy" id="44933"/>
    <lineage>
        <taxon>Bacteria</taxon>
        <taxon>Pseudomonadati</taxon>
        <taxon>Pseudomonadota</taxon>
        <taxon>Gammaproteobacteria</taxon>
        <taxon>Oceanospirillales</taxon>
        <taxon>Halomonadaceae</taxon>
        <taxon>Halomonas</taxon>
    </lineage>
</organism>
<evidence type="ECO:0000313" key="3">
    <source>
        <dbReference type="EMBL" id="GEN26053.1"/>
    </source>
</evidence>
<protein>
    <recommendedName>
        <fullName evidence="2">DUF1468 domain-containing protein</fullName>
    </recommendedName>
</protein>
<dbReference type="Pfam" id="PF07331">
    <property type="entry name" value="TctB"/>
    <property type="match status" value="1"/>
</dbReference>